<comment type="caution">
    <text evidence="1">The sequence shown here is derived from an EMBL/GenBank/DDBJ whole genome shotgun (WGS) entry which is preliminary data.</text>
</comment>
<sequence length="73" mass="8917">MFLKQKIQNKKLQLLSIPQTARLLNVKRETIEMWLQDPEVPRLFVGRSKQVRLPQKQFFEYLDSRAKDWPQYQ</sequence>
<evidence type="ECO:0000313" key="1">
    <source>
        <dbReference type="EMBL" id="KRM96711.1"/>
    </source>
</evidence>
<proteinExistence type="predicted"/>
<dbReference type="OrthoDB" id="2579918at2"/>
<accession>A0A0R2CYF3</accession>
<dbReference type="Proteomes" id="UP000051015">
    <property type="component" value="Unassembled WGS sequence"/>
</dbReference>
<organism evidence="1 2">
    <name type="scientific">Liquorilactobacillus aquaticus DSM 21051</name>
    <dbReference type="NCBI Taxonomy" id="1423725"/>
    <lineage>
        <taxon>Bacteria</taxon>
        <taxon>Bacillati</taxon>
        <taxon>Bacillota</taxon>
        <taxon>Bacilli</taxon>
        <taxon>Lactobacillales</taxon>
        <taxon>Lactobacillaceae</taxon>
        <taxon>Liquorilactobacillus</taxon>
    </lineage>
</organism>
<keyword evidence="2" id="KW-1185">Reference proteome</keyword>
<reference evidence="1 2" key="1">
    <citation type="journal article" date="2015" name="Genome Announc.">
        <title>Expanding the biotechnology potential of lactobacilli through comparative genomics of 213 strains and associated genera.</title>
        <authorList>
            <person name="Sun Z."/>
            <person name="Harris H.M."/>
            <person name="McCann A."/>
            <person name="Guo C."/>
            <person name="Argimon S."/>
            <person name="Zhang W."/>
            <person name="Yang X."/>
            <person name="Jeffery I.B."/>
            <person name="Cooney J.C."/>
            <person name="Kagawa T.F."/>
            <person name="Liu W."/>
            <person name="Song Y."/>
            <person name="Salvetti E."/>
            <person name="Wrobel A."/>
            <person name="Rasinkangas P."/>
            <person name="Parkhill J."/>
            <person name="Rea M.C."/>
            <person name="O'Sullivan O."/>
            <person name="Ritari J."/>
            <person name="Douillard F.P."/>
            <person name="Paul Ross R."/>
            <person name="Yang R."/>
            <person name="Briner A.E."/>
            <person name="Felis G.E."/>
            <person name="de Vos W.M."/>
            <person name="Barrangou R."/>
            <person name="Klaenhammer T.R."/>
            <person name="Caufield P.W."/>
            <person name="Cui Y."/>
            <person name="Zhang H."/>
            <person name="O'Toole P.W."/>
        </authorList>
    </citation>
    <scope>NUCLEOTIDE SEQUENCE [LARGE SCALE GENOMIC DNA]</scope>
    <source>
        <strain evidence="1 2">DSM 21051</strain>
    </source>
</reference>
<dbReference type="AlphaFoldDB" id="A0A0R2CYF3"/>
<evidence type="ECO:0008006" key="3">
    <source>
        <dbReference type="Google" id="ProtNLM"/>
    </source>
</evidence>
<dbReference type="EMBL" id="AYZD01000011">
    <property type="protein sequence ID" value="KRM96711.1"/>
    <property type="molecule type" value="Genomic_DNA"/>
</dbReference>
<dbReference type="STRING" id="1423725.FC19_GL000227"/>
<gene>
    <name evidence="1" type="ORF">FC19_GL000227</name>
</gene>
<evidence type="ECO:0000313" key="2">
    <source>
        <dbReference type="Proteomes" id="UP000051015"/>
    </source>
</evidence>
<dbReference type="PATRIC" id="fig|1423725.3.peg.233"/>
<dbReference type="InterPro" id="IPR010093">
    <property type="entry name" value="SinI_DNA-bd"/>
</dbReference>
<dbReference type="GO" id="GO:0003677">
    <property type="term" value="F:DNA binding"/>
    <property type="evidence" value="ECO:0007669"/>
    <property type="project" value="InterPro"/>
</dbReference>
<dbReference type="NCBIfam" id="TIGR01764">
    <property type="entry name" value="excise"/>
    <property type="match status" value="1"/>
</dbReference>
<name>A0A0R2CYF3_9LACO</name>
<protein>
    <recommendedName>
        <fullName evidence="3">Helix-turn-helix domain-containing protein</fullName>
    </recommendedName>
</protein>